<organism evidence="6 7">
    <name type="scientific">Anaerostipes rhamnosivorans</name>
    <dbReference type="NCBI Taxonomy" id="1229621"/>
    <lineage>
        <taxon>Bacteria</taxon>
        <taxon>Bacillati</taxon>
        <taxon>Bacillota</taxon>
        <taxon>Clostridia</taxon>
        <taxon>Lachnospirales</taxon>
        <taxon>Lachnospiraceae</taxon>
        <taxon>Anaerostipes</taxon>
    </lineage>
</organism>
<feature type="domain" description="Dehydrogenase E1 component" evidence="5">
    <location>
        <begin position="19"/>
        <end position="316"/>
    </location>
</feature>
<proteinExistence type="predicted"/>
<protein>
    <submittedName>
        <fullName evidence="6">Acetoin dehydrogenase E1 component alpha-subunit</fullName>
        <ecNumber evidence="6">1.2.4.-</ecNumber>
    </submittedName>
</protein>
<evidence type="ECO:0000259" key="5">
    <source>
        <dbReference type="Pfam" id="PF00676"/>
    </source>
</evidence>
<dbReference type="GO" id="GO:0006086">
    <property type="term" value="P:pyruvate decarboxylation to acetyl-CoA"/>
    <property type="evidence" value="ECO:0007669"/>
    <property type="project" value="TreeGrafter"/>
</dbReference>
<dbReference type="GO" id="GO:0004739">
    <property type="term" value="F:pyruvate dehydrogenase (acetyl-transferring) activity"/>
    <property type="evidence" value="ECO:0007669"/>
    <property type="project" value="TreeGrafter"/>
</dbReference>
<keyword evidence="7" id="KW-1185">Reference proteome</keyword>
<reference evidence="6 7" key="1">
    <citation type="submission" date="2019-05" db="EMBL/GenBank/DDBJ databases">
        <title>Complete genome sequencing of Anaerostipes rhamnosivorans.</title>
        <authorList>
            <person name="Bui T.P.N."/>
            <person name="de Vos W.M."/>
        </authorList>
    </citation>
    <scope>NUCLEOTIDE SEQUENCE [LARGE SCALE GENOMIC DNA]</scope>
    <source>
        <strain evidence="6 7">1y2</strain>
    </source>
</reference>
<dbReference type="Gene3D" id="3.40.50.970">
    <property type="match status" value="1"/>
</dbReference>
<evidence type="ECO:0000313" key="6">
    <source>
        <dbReference type="EMBL" id="QCP35268.1"/>
    </source>
</evidence>
<dbReference type="Proteomes" id="UP000298653">
    <property type="component" value="Chromosome"/>
</dbReference>
<feature type="compositionally biased region" description="Basic and acidic residues" evidence="4">
    <location>
        <begin position="307"/>
        <end position="322"/>
    </location>
</feature>
<evidence type="ECO:0000256" key="2">
    <source>
        <dbReference type="ARBA" id="ARBA00023002"/>
    </source>
</evidence>
<evidence type="ECO:0000256" key="1">
    <source>
        <dbReference type="ARBA" id="ARBA00001964"/>
    </source>
</evidence>
<dbReference type="InterPro" id="IPR001017">
    <property type="entry name" value="DH_E1"/>
</dbReference>
<dbReference type="KEGG" id="arf:AR1Y2_1814"/>
<evidence type="ECO:0000256" key="4">
    <source>
        <dbReference type="SAM" id="MobiDB-lite"/>
    </source>
</evidence>
<dbReference type="EC" id="1.2.4.-" evidence="6"/>
<accession>A0A4P8ICA4</accession>
<keyword evidence="2 6" id="KW-0560">Oxidoreductase</keyword>
<dbReference type="EMBL" id="CP040058">
    <property type="protein sequence ID" value="QCP35268.1"/>
    <property type="molecule type" value="Genomic_DNA"/>
</dbReference>
<dbReference type="InterPro" id="IPR050642">
    <property type="entry name" value="PDH_E1_Alpha_Subunit"/>
</dbReference>
<dbReference type="PANTHER" id="PTHR11516">
    <property type="entry name" value="PYRUVATE DEHYDROGENASE E1 COMPONENT, ALPHA SUBUNIT BACTERIAL AND ORGANELLAR"/>
    <property type="match status" value="1"/>
</dbReference>
<dbReference type="AlphaFoldDB" id="A0A4P8ICA4"/>
<feature type="region of interest" description="Disordered" evidence="4">
    <location>
        <begin position="303"/>
        <end position="322"/>
    </location>
</feature>
<sequence length="338" mass="37717">MKGEHLTAMTKEQLLEFYRKMIRIREFENEAIELAKMNLTRAAVHTYNGEEAIAVGVCAHLTDHDYITSTHRGHGHCIAKGADMKLMFAELMARESGYCKGKGGSMHIADMSIGMLGANGIVGGGLPIAVGAAFALKYNESEDIAVCFFGDGASNEGSFHESLNLASVMKLPVIFVCENNQWAISTSQKKSCNIENISDRAAGYGIEGVTVDGNNIESVYEEFGKAAQKVRSKSGPILMEMKTYRIAGHYYGDNENYRDREEVQKWKERCPIKHAEKLLYETYGMKEEELDKIQKEELQMVLSASESAKKEKEPSPGDLKNDLYDTSFADIQWNMFVK</sequence>
<evidence type="ECO:0000313" key="7">
    <source>
        <dbReference type="Proteomes" id="UP000298653"/>
    </source>
</evidence>
<dbReference type="RefSeq" id="WP_175403625.1">
    <property type="nucleotide sequence ID" value="NZ_CP040058.1"/>
</dbReference>
<dbReference type="PANTHER" id="PTHR11516:SF60">
    <property type="entry name" value="PYRUVATE DEHYDROGENASE E1 COMPONENT SUBUNIT ALPHA"/>
    <property type="match status" value="1"/>
</dbReference>
<keyword evidence="3" id="KW-0786">Thiamine pyrophosphate</keyword>
<name>A0A4P8ICA4_9FIRM</name>
<gene>
    <name evidence="6" type="ORF">AR1Y2_1814</name>
</gene>
<evidence type="ECO:0000256" key="3">
    <source>
        <dbReference type="ARBA" id="ARBA00023052"/>
    </source>
</evidence>
<dbReference type="InterPro" id="IPR029061">
    <property type="entry name" value="THDP-binding"/>
</dbReference>
<dbReference type="CDD" id="cd02000">
    <property type="entry name" value="TPP_E1_PDC_ADC_BCADC"/>
    <property type="match status" value="1"/>
</dbReference>
<dbReference type="SUPFAM" id="SSF52518">
    <property type="entry name" value="Thiamin diphosphate-binding fold (THDP-binding)"/>
    <property type="match status" value="1"/>
</dbReference>
<comment type="cofactor">
    <cofactor evidence="1">
        <name>thiamine diphosphate</name>
        <dbReference type="ChEBI" id="CHEBI:58937"/>
    </cofactor>
</comment>
<dbReference type="Pfam" id="PF00676">
    <property type="entry name" value="E1_dh"/>
    <property type="match status" value="1"/>
</dbReference>